<reference evidence="4 5" key="1">
    <citation type="submission" date="2018-03" db="EMBL/GenBank/DDBJ databases">
        <title>Genomic Encyclopedia of Archaeal and Bacterial Type Strains, Phase II (KMG-II): from individual species to whole genera.</title>
        <authorList>
            <person name="Goeker M."/>
        </authorList>
    </citation>
    <scope>NUCLEOTIDE SEQUENCE [LARGE SCALE GENOMIC DNA]</scope>
    <source>
        <strain evidence="4 5">DSM 13175</strain>
    </source>
</reference>
<evidence type="ECO:0000313" key="5">
    <source>
        <dbReference type="Proteomes" id="UP000238205"/>
    </source>
</evidence>
<accession>A0A2T0WA92</accession>
<evidence type="ECO:0000256" key="1">
    <source>
        <dbReference type="ARBA" id="ARBA00023125"/>
    </source>
</evidence>
<evidence type="ECO:0000313" key="4">
    <source>
        <dbReference type="EMBL" id="PRY83607.1"/>
    </source>
</evidence>
<proteinExistence type="predicted"/>
<name>A0A2T0WA92_9LACT</name>
<dbReference type="InterPro" id="IPR001647">
    <property type="entry name" value="HTH_TetR"/>
</dbReference>
<sequence length="201" mass="23590">MSKKPDLRVFKTHRAIYSAFFTLLNQKDYTEITIQDIADEALINRSTFYAYFQDKDDLVEQIIEKKLDSIRKVMEISLLNKRNEVKLMHIQLVLTQLLKQIKEDKDTYVLILSIIDKHILTDKFKKIVTDAYQDILKNLRIMESDMEVPVELIIDYSLGILFMTVNWWLKNDCEYPEDQLAKLIMKLVGNANLTILGISVI</sequence>
<dbReference type="PROSITE" id="PS50977">
    <property type="entry name" value="HTH_TETR_2"/>
    <property type="match status" value="1"/>
</dbReference>
<keyword evidence="5" id="KW-1185">Reference proteome</keyword>
<dbReference type="OrthoDB" id="9810250at2"/>
<keyword evidence="1 2" id="KW-0238">DNA-binding</keyword>
<feature type="DNA-binding region" description="H-T-H motif" evidence="2">
    <location>
        <begin position="33"/>
        <end position="52"/>
    </location>
</feature>
<dbReference type="Gene3D" id="1.10.357.10">
    <property type="entry name" value="Tetracycline Repressor, domain 2"/>
    <property type="match status" value="1"/>
</dbReference>
<dbReference type="Pfam" id="PF14278">
    <property type="entry name" value="TetR_C_8"/>
    <property type="match status" value="1"/>
</dbReference>
<dbReference type="Proteomes" id="UP000238205">
    <property type="component" value="Unassembled WGS sequence"/>
</dbReference>
<protein>
    <submittedName>
        <fullName evidence="4">AcrR family transcriptional regulator</fullName>
    </submittedName>
</protein>
<dbReference type="GO" id="GO:0003677">
    <property type="term" value="F:DNA binding"/>
    <property type="evidence" value="ECO:0007669"/>
    <property type="project" value="UniProtKB-UniRule"/>
</dbReference>
<evidence type="ECO:0000256" key="2">
    <source>
        <dbReference type="PROSITE-ProRule" id="PRU00335"/>
    </source>
</evidence>
<feature type="domain" description="HTH tetR-type" evidence="3">
    <location>
        <begin position="10"/>
        <end position="70"/>
    </location>
</feature>
<dbReference type="InterPro" id="IPR050624">
    <property type="entry name" value="HTH-type_Tx_Regulator"/>
</dbReference>
<evidence type="ECO:0000259" key="3">
    <source>
        <dbReference type="PROSITE" id="PS50977"/>
    </source>
</evidence>
<gene>
    <name evidence="4" type="ORF">CLV38_10330</name>
</gene>
<dbReference type="EMBL" id="PVTO01000003">
    <property type="protein sequence ID" value="PRY83607.1"/>
    <property type="molecule type" value="Genomic_DNA"/>
</dbReference>
<dbReference type="RefSeq" id="WP_106190900.1">
    <property type="nucleotide sequence ID" value="NZ_PVTO01000003.1"/>
</dbReference>
<dbReference type="SUPFAM" id="SSF46689">
    <property type="entry name" value="Homeodomain-like"/>
    <property type="match status" value="1"/>
</dbReference>
<dbReference type="PANTHER" id="PTHR43479">
    <property type="entry name" value="ACREF/ENVCD OPERON REPRESSOR-RELATED"/>
    <property type="match status" value="1"/>
</dbReference>
<comment type="caution">
    <text evidence="4">The sequence shown here is derived from an EMBL/GenBank/DDBJ whole genome shotgun (WGS) entry which is preliminary data.</text>
</comment>
<dbReference type="InterPro" id="IPR009057">
    <property type="entry name" value="Homeodomain-like_sf"/>
</dbReference>
<organism evidence="4 5">
    <name type="scientific">Alkalibacterium olivapovliticus</name>
    <dbReference type="NCBI Taxonomy" id="99907"/>
    <lineage>
        <taxon>Bacteria</taxon>
        <taxon>Bacillati</taxon>
        <taxon>Bacillota</taxon>
        <taxon>Bacilli</taxon>
        <taxon>Lactobacillales</taxon>
        <taxon>Carnobacteriaceae</taxon>
        <taxon>Alkalibacterium</taxon>
    </lineage>
</organism>
<dbReference type="PANTHER" id="PTHR43479:SF7">
    <property type="entry name" value="TETR-FAMILY TRANSCRIPTIONAL REGULATOR"/>
    <property type="match status" value="1"/>
</dbReference>
<dbReference type="Pfam" id="PF00440">
    <property type="entry name" value="TetR_N"/>
    <property type="match status" value="1"/>
</dbReference>
<dbReference type="AlphaFoldDB" id="A0A2T0WA92"/>
<dbReference type="InterPro" id="IPR039532">
    <property type="entry name" value="TetR_C_Firmicutes"/>
</dbReference>